<feature type="transmembrane region" description="Helical" evidence="7">
    <location>
        <begin position="61"/>
        <end position="81"/>
    </location>
</feature>
<comment type="similarity">
    <text evidence="5">Belongs to the SAT4 family.</text>
</comment>
<feature type="domain" description="Rhodopsin" evidence="8">
    <location>
        <begin position="27"/>
        <end position="198"/>
    </location>
</feature>
<dbReference type="GO" id="GO:0016020">
    <property type="term" value="C:membrane"/>
    <property type="evidence" value="ECO:0007669"/>
    <property type="project" value="UniProtKB-SubCell"/>
</dbReference>
<protein>
    <recommendedName>
        <fullName evidence="8">Rhodopsin domain-containing protein</fullName>
    </recommendedName>
</protein>
<accession>A0A4U0U5S3</accession>
<dbReference type="PANTHER" id="PTHR33048">
    <property type="entry name" value="PTH11-LIKE INTEGRAL MEMBRANE PROTEIN (AFU_ORTHOLOGUE AFUA_5G11245)"/>
    <property type="match status" value="1"/>
</dbReference>
<dbReference type="Proteomes" id="UP000308549">
    <property type="component" value="Unassembled WGS sequence"/>
</dbReference>
<proteinExistence type="inferred from homology"/>
<evidence type="ECO:0000313" key="10">
    <source>
        <dbReference type="Proteomes" id="UP000308549"/>
    </source>
</evidence>
<evidence type="ECO:0000256" key="2">
    <source>
        <dbReference type="ARBA" id="ARBA00022692"/>
    </source>
</evidence>
<feature type="region of interest" description="Disordered" evidence="6">
    <location>
        <begin position="261"/>
        <end position="311"/>
    </location>
</feature>
<sequence length="311" mass="34762">MADEYRETHTFTAVEIARRTTGSKLTVANRFIYNTYLWVQKLVLLDLYRRLYLSLPWERQLYLTYLIIFAVSYVGVQISNITECQPVSLYWQVVPDPGSCAQAQVQLLVLGIANIVTDAMLLALPWPLLVKVKLQPRRKIELTVLFLLGFFILVITAVRLPINDNNITSQVSRTTWASVELMVAAMVVNAPTLYALYNKWRTSKDKETVAEGGLGPPRVALRQSYFGPSSAIDRAASRPQQGGLRPPLGAIRQTVSIRIEENTNRHQNDSSAKVEPGSGAHITEPTGNQNEAKSSSKAIMSSSRTIDEERV</sequence>
<dbReference type="InterPro" id="IPR052337">
    <property type="entry name" value="SAT4-like"/>
</dbReference>
<dbReference type="InterPro" id="IPR049326">
    <property type="entry name" value="Rhodopsin_dom_fungi"/>
</dbReference>
<comment type="caution">
    <text evidence="9">The sequence shown here is derived from an EMBL/GenBank/DDBJ whole genome shotgun (WGS) entry which is preliminary data.</text>
</comment>
<dbReference type="AlphaFoldDB" id="A0A4U0U5S3"/>
<evidence type="ECO:0000256" key="5">
    <source>
        <dbReference type="ARBA" id="ARBA00038359"/>
    </source>
</evidence>
<dbReference type="PANTHER" id="PTHR33048:SF166">
    <property type="entry name" value="PTH11-LIKE INTEGRAL MEMBRANE PROTEIN"/>
    <property type="match status" value="1"/>
</dbReference>
<name>A0A4U0U5S3_9PEZI</name>
<evidence type="ECO:0000256" key="4">
    <source>
        <dbReference type="ARBA" id="ARBA00023136"/>
    </source>
</evidence>
<keyword evidence="10" id="KW-1185">Reference proteome</keyword>
<gene>
    <name evidence="9" type="ORF">B0A50_03528</name>
</gene>
<evidence type="ECO:0000256" key="3">
    <source>
        <dbReference type="ARBA" id="ARBA00022989"/>
    </source>
</evidence>
<feature type="transmembrane region" description="Helical" evidence="7">
    <location>
        <begin position="174"/>
        <end position="197"/>
    </location>
</feature>
<dbReference type="Pfam" id="PF20684">
    <property type="entry name" value="Fung_rhodopsin"/>
    <property type="match status" value="1"/>
</dbReference>
<keyword evidence="3 7" id="KW-1133">Transmembrane helix</keyword>
<evidence type="ECO:0000259" key="8">
    <source>
        <dbReference type="Pfam" id="PF20684"/>
    </source>
</evidence>
<evidence type="ECO:0000313" key="9">
    <source>
        <dbReference type="EMBL" id="TKA29515.1"/>
    </source>
</evidence>
<reference evidence="9 10" key="1">
    <citation type="submission" date="2017-03" db="EMBL/GenBank/DDBJ databases">
        <title>Genomes of endolithic fungi from Antarctica.</title>
        <authorList>
            <person name="Coleine C."/>
            <person name="Masonjones S."/>
            <person name="Stajich J.E."/>
        </authorList>
    </citation>
    <scope>NUCLEOTIDE SEQUENCE [LARGE SCALE GENOMIC DNA]</scope>
    <source>
        <strain evidence="9 10">CCFEE 6315</strain>
    </source>
</reference>
<feature type="compositionally biased region" description="Low complexity" evidence="6">
    <location>
        <begin position="292"/>
        <end position="303"/>
    </location>
</feature>
<dbReference type="OrthoDB" id="2988756at2759"/>
<keyword evidence="2 7" id="KW-0812">Transmembrane</keyword>
<organism evidence="9 10">
    <name type="scientific">Salinomyces thailandicus</name>
    <dbReference type="NCBI Taxonomy" id="706561"/>
    <lineage>
        <taxon>Eukaryota</taxon>
        <taxon>Fungi</taxon>
        <taxon>Dikarya</taxon>
        <taxon>Ascomycota</taxon>
        <taxon>Pezizomycotina</taxon>
        <taxon>Dothideomycetes</taxon>
        <taxon>Dothideomycetidae</taxon>
        <taxon>Mycosphaerellales</taxon>
        <taxon>Teratosphaeriaceae</taxon>
        <taxon>Salinomyces</taxon>
    </lineage>
</organism>
<feature type="transmembrane region" description="Helical" evidence="7">
    <location>
        <begin position="142"/>
        <end position="162"/>
    </location>
</feature>
<dbReference type="EMBL" id="NAJL01000014">
    <property type="protein sequence ID" value="TKA29515.1"/>
    <property type="molecule type" value="Genomic_DNA"/>
</dbReference>
<keyword evidence="4 7" id="KW-0472">Membrane</keyword>
<comment type="subcellular location">
    <subcellularLocation>
        <location evidence="1">Membrane</location>
        <topology evidence="1">Multi-pass membrane protein</topology>
    </subcellularLocation>
</comment>
<feature type="transmembrane region" description="Helical" evidence="7">
    <location>
        <begin position="107"/>
        <end position="130"/>
    </location>
</feature>
<evidence type="ECO:0000256" key="7">
    <source>
        <dbReference type="SAM" id="Phobius"/>
    </source>
</evidence>
<evidence type="ECO:0000256" key="1">
    <source>
        <dbReference type="ARBA" id="ARBA00004141"/>
    </source>
</evidence>
<evidence type="ECO:0000256" key="6">
    <source>
        <dbReference type="SAM" id="MobiDB-lite"/>
    </source>
</evidence>